<keyword evidence="2" id="KW-0812">Transmembrane</keyword>
<keyword evidence="2" id="KW-1133">Transmembrane helix</keyword>
<feature type="region of interest" description="Disordered" evidence="1">
    <location>
        <begin position="74"/>
        <end position="111"/>
    </location>
</feature>
<evidence type="ECO:0000256" key="1">
    <source>
        <dbReference type="SAM" id="MobiDB-lite"/>
    </source>
</evidence>
<dbReference type="RefSeq" id="WP_209339513.1">
    <property type="nucleotide sequence ID" value="NZ_JAGIQL010000027.1"/>
</dbReference>
<dbReference type="EMBL" id="JAGIQL010000027">
    <property type="protein sequence ID" value="MBP0457750.1"/>
    <property type="molecule type" value="Genomic_DNA"/>
</dbReference>
<protein>
    <submittedName>
        <fullName evidence="3">Uncharacterized protein</fullName>
    </submittedName>
</protein>
<name>A0A940RV00_9ACTN</name>
<dbReference type="AlphaFoldDB" id="A0A940RV00"/>
<reference evidence="3" key="1">
    <citation type="submission" date="2021-03" db="EMBL/GenBank/DDBJ databases">
        <title>Whole genome sequence of Streptomyces bomunensis MMS17-BM035.</title>
        <authorList>
            <person name="Lee J.H."/>
        </authorList>
    </citation>
    <scope>NUCLEOTIDE SEQUENCE</scope>
    <source>
        <strain evidence="3">MMS17-BM035</strain>
    </source>
</reference>
<sequence>MEESPVQDVIDALGALRTTGAQPDAGTEQLAADLVRGHRALNRRRRLRIVGAGLTAAVAAAGLTAAVSGPFGGSAPSVAAPRTSAVRASSAPVTGTPRTGSPQTGSPQSSVAAGSLQLAAYTGAQPAGFKVATLPKGWKVRSVSQYDFVAVPPGTPERTMPQGAVYLADGIAVSLQGASRFSAGESLKKVSVRGRTGQLGFTGDKQAKWLIFPSEEGQKVLIQVPVELGLTDSQIVRFAQGVSATGDAKPTGG</sequence>
<dbReference type="Proteomes" id="UP000670475">
    <property type="component" value="Unassembled WGS sequence"/>
</dbReference>
<proteinExistence type="predicted"/>
<feature type="transmembrane region" description="Helical" evidence="2">
    <location>
        <begin position="49"/>
        <end position="71"/>
    </location>
</feature>
<evidence type="ECO:0000313" key="4">
    <source>
        <dbReference type="Proteomes" id="UP000670475"/>
    </source>
</evidence>
<keyword evidence="4" id="KW-1185">Reference proteome</keyword>
<gene>
    <name evidence="3" type="ORF">JFN87_09585</name>
</gene>
<evidence type="ECO:0000256" key="2">
    <source>
        <dbReference type="SAM" id="Phobius"/>
    </source>
</evidence>
<comment type="caution">
    <text evidence="3">The sequence shown here is derived from an EMBL/GenBank/DDBJ whole genome shotgun (WGS) entry which is preliminary data.</text>
</comment>
<evidence type="ECO:0000313" key="3">
    <source>
        <dbReference type="EMBL" id="MBP0457750.1"/>
    </source>
</evidence>
<keyword evidence="2" id="KW-0472">Membrane</keyword>
<feature type="compositionally biased region" description="Polar residues" evidence="1">
    <location>
        <begin position="91"/>
        <end position="111"/>
    </location>
</feature>
<accession>A0A940RV00</accession>
<organism evidence="3 4">
    <name type="scientific">Streptomyces montanisoli</name>
    <dbReference type="NCBI Taxonomy" id="2798581"/>
    <lineage>
        <taxon>Bacteria</taxon>
        <taxon>Bacillati</taxon>
        <taxon>Actinomycetota</taxon>
        <taxon>Actinomycetes</taxon>
        <taxon>Kitasatosporales</taxon>
        <taxon>Streptomycetaceae</taxon>
        <taxon>Streptomyces</taxon>
    </lineage>
</organism>